<organism evidence="1 2">
    <name type="scientific">Tanacetum coccineum</name>
    <dbReference type="NCBI Taxonomy" id="301880"/>
    <lineage>
        <taxon>Eukaryota</taxon>
        <taxon>Viridiplantae</taxon>
        <taxon>Streptophyta</taxon>
        <taxon>Embryophyta</taxon>
        <taxon>Tracheophyta</taxon>
        <taxon>Spermatophyta</taxon>
        <taxon>Magnoliopsida</taxon>
        <taxon>eudicotyledons</taxon>
        <taxon>Gunneridae</taxon>
        <taxon>Pentapetalae</taxon>
        <taxon>asterids</taxon>
        <taxon>campanulids</taxon>
        <taxon>Asterales</taxon>
        <taxon>Asteraceae</taxon>
        <taxon>Asteroideae</taxon>
        <taxon>Anthemideae</taxon>
        <taxon>Anthemidinae</taxon>
        <taxon>Tanacetum</taxon>
    </lineage>
</organism>
<proteinExistence type="predicted"/>
<dbReference type="InterPro" id="IPR021109">
    <property type="entry name" value="Peptidase_aspartic_dom_sf"/>
</dbReference>
<reference evidence="1" key="1">
    <citation type="journal article" date="2022" name="Int. J. Mol. Sci.">
        <title>Draft Genome of Tanacetum Coccineum: Genomic Comparison of Closely Related Tanacetum-Family Plants.</title>
        <authorList>
            <person name="Yamashiro T."/>
            <person name="Shiraishi A."/>
            <person name="Nakayama K."/>
            <person name="Satake H."/>
        </authorList>
    </citation>
    <scope>NUCLEOTIDE SEQUENCE</scope>
</reference>
<accession>A0ABQ5IQN3</accession>
<keyword evidence="2" id="KW-1185">Reference proteome</keyword>
<evidence type="ECO:0000313" key="1">
    <source>
        <dbReference type="EMBL" id="GJU01588.1"/>
    </source>
</evidence>
<dbReference type="Proteomes" id="UP001151760">
    <property type="component" value="Unassembled WGS sequence"/>
</dbReference>
<comment type="caution">
    <text evidence="1">The sequence shown here is derived from an EMBL/GenBank/DDBJ whole genome shotgun (WGS) entry which is preliminary data.</text>
</comment>
<gene>
    <name evidence="1" type="ORF">Tco_1111926</name>
</gene>
<evidence type="ECO:0000313" key="2">
    <source>
        <dbReference type="Proteomes" id="UP001151760"/>
    </source>
</evidence>
<dbReference type="Gene3D" id="2.40.70.10">
    <property type="entry name" value="Acid Proteases"/>
    <property type="match status" value="1"/>
</dbReference>
<protein>
    <submittedName>
        <fullName evidence="1">MAK10-like protein</fullName>
    </submittedName>
</protein>
<reference evidence="1" key="2">
    <citation type="submission" date="2022-01" db="EMBL/GenBank/DDBJ databases">
        <authorList>
            <person name="Yamashiro T."/>
            <person name="Shiraishi A."/>
            <person name="Satake H."/>
            <person name="Nakayama K."/>
        </authorList>
    </citation>
    <scope>NUCLEOTIDE SEQUENCE</scope>
</reference>
<dbReference type="PANTHER" id="PTHR33067">
    <property type="entry name" value="RNA-DIRECTED DNA POLYMERASE-RELATED"/>
    <property type="match status" value="1"/>
</dbReference>
<dbReference type="PANTHER" id="PTHR33067:SF9">
    <property type="entry name" value="RNA-DIRECTED DNA POLYMERASE"/>
    <property type="match status" value="1"/>
</dbReference>
<name>A0ABQ5IQN3_9ASTR</name>
<dbReference type="EMBL" id="BQNB010020978">
    <property type="protein sequence ID" value="GJU01588.1"/>
    <property type="molecule type" value="Genomic_DNA"/>
</dbReference>
<sequence>MTMSIPPQGKLSISRLVVSYDKNAKESWVLLEDLALYDNESWNDPKDLAKPVKAISLPQDIPSTPDLHLIKVKNQVQRLMEAHLATKSHVQVNKIALHVRFVVVPTTLNIAWKIPSKLLLNTHPRVQTKQEASDARLSKFEADFKQQQGEMTNKIDTFLKAINDRMTGVLPSDTVKNPKLNVNSTSSVLSPKPEEPEKALKDELIDLHFNLPVLEVLAHAPMYNALLDKYVGNLKLGKNGYAFIQGIMPEKMKDLGLFTLPCSLGDSKPFDNLADLGSCVNLIPLYLFKKLKIGLLEKTNHVFGLADGTKSYPVGIVKNVEVHIGRLKLLDDFYIIDMDKDPATPLLVGRGFLATGNAVIDCRKAKIAVGEGITRSIFGVKEIILGDKEIPYWTTLGKRESYKPRPSTDGVGARPLFMLRKICGTPFALGMANGQRYHAQPI</sequence>
<dbReference type="CDD" id="cd00303">
    <property type="entry name" value="retropepsin_like"/>
    <property type="match status" value="1"/>
</dbReference>